<proteinExistence type="predicted"/>
<reference evidence="2" key="1">
    <citation type="submission" date="2017-08" db="EMBL/GenBank/DDBJ databases">
        <authorList>
            <person name="Polle J.E."/>
            <person name="Barry K."/>
            <person name="Cushman J."/>
            <person name="Schmutz J."/>
            <person name="Tran D."/>
            <person name="Hathwaick L.T."/>
            <person name="Yim W.C."/>
            <person name="Jenkins J."/>
            <person name="Mckie-Krisberg Z.M."/>
            <person name="Prochnik S."/>
            <person name="Lindquist E."/>
            <person name="Dockter R.B."/>
            <person name="Adam C."/>
            <person name="Molina H."/>
            <person name="Bunkerborg J."/>
            <person name="Jin E."/>
            <person name="Buchheim M."/>
            <person name="Magnuson J."/>
        </authorList>
    </citation>
    <scope>NUCLEOTIDE SEQUENCE</scope>
    <source>
        <strain evidence="2">CCAP 19/18</strain>
    </source>
</reference>
<evidence type="ECO:0000256" key="1">
    <source>
        <dbReference type="SAM" id="MobiDB-lite"/>
    </source>
</evidence>
<sequence>MRCSLPREELCALTCNYSMALLNTLKRPLLFIHCCSTYQVHDSWWSTWRGSFCLHAVQLQASPTRLPSSPSPSTGDRAELTAA</sequence>
<accession>A0ABQ7FWB5</accession>
<dbReference type="Proteomes" id="UP000815325">
    <property type="component" value="Unassembled WGS sequence"/>
</dbReference>
<organism evidence="2 3">
    <name type="scientific">Dunaliella salina</name>
    <name type="common">Green alga</name>
    <name type="synonym">Protococcus salinus</name>
    <dbReference type="NCBI Taxonomy" id="3046"/>
    <lineage>
        <taxon>Eukaryota</taxon>
        <taxon>Viridiplantae</taxon>
        <taxon>Chlorophyta</taxon>
        <taxon>core chlorophytes</taxon>
        <taxon>Chlorophyceae</taxon>
        <taxon>CS clade</taxon>
        <taxon>Chlamydomonadales</taxon>
        <taxon>Dunaliellaceae</taxon>
        <taxon>Dunaliella</taxon>
    </lineage>
</organism>
<evidence type="ECO:0000313" key="3">
    <source>
        <dbReference type="Proteomes" id="UP000815325"/>
    </source>
</evidence>
<dbReference type="EMBL" id="MU070777">
    <property type="protein sequence ID" value="KAF5826668.1"/>
    <property type="molecule type" value="Genomic_DNA"/>
</dbReference>
<evidence type="ECO:0008006" key="4">
    <source>
        <dbReference type="Google" id="ProtNLM"/>
    </source>
</evidence>
<keyword evidence="3" id="KW-1185">Reference proteome</keyword>
<name>A0ABQ7FWB5_DUNSA</name>
<protein>
    <recommendedName>
        <fullName evidence="4">Encoded protein</fullName>
    </recommendedName>
</protein>
<evidence type="ECO:0000313" key="2">
    <source>
        <dbReference type="EMBL" id="KAF5826668.1"/>
    </source>
</evidence>
<feature type="region of interest" description="Disordered" evidence="1">
    <location>
        <begin position="63"/>
        <end position="83"/>
    </location>
</feature>
<gene>
    <name evidence="2" type="ORF">DUNSADRAFT_2397</name>
</gene>
<comment type="caution">
    <text evidence="2">The sequence shown here is derived from an EMBL/GenBank/DDBJ whole genome shotgun (WGS) entry which is preliminary data.</text>
</comment>